<gene>
    <name evidence="2" type="ORF">PIB30_083714</name>
</gene>
<protein>
    <submittedName>
        <fullName evidence="2">Uncharacterized protein</fullName>
    </submittedName>
</protein>
<keyword evidence="3" id="KW-1185">Reference proteome</keyword>
<accession>A0ABU6UW24</accession>
<feature type="region of interest" description="Disordered" evidence="1">
    <location>
        <begin position="153"/>
        <end position="195"/>
    </location>
</feature>
<proteinExistence type="predicted"/>
<dbReference type="EMBL" id="JASCZI010122162">
    <property type="protein sequence ID" value="MED6163818.1"/>
    <property type="molecule type" value="Genomic_DNA"/>
</dbReference>
<sequence>MGHDDRTGFFFWGMVHGSEPIDPSRRIDEATDQVSVLSDLGHCQTASAGSAPSSHHSSGSSSGSASLGYGSASSGSASDGASDDDLETFAGVESISVGCPLVFYSFLLYLSKLDEEQRLNAEAQKEQKEKLASMAETLGGHVTILSSLMKRGRRGCRSTVSERGRGRVASQPPPSEGRPHPRKLRYDDEPASHDEDLGGWVEGIGNPETYYNHISIWVEGAPLPKAIMLEFPLPEGLFFTGMELAVAAYIFGKGLPMG</sequence>
<feature type="region of interest" description="Disordered" evidence="1">
    <location>
        <begin position="45"/>
        <end position="83"/>
    </location>
</feature>
<name>A0ABU6UW24_9FABA</name>
<organism evidence="2 3">
    <name type="scientific">Stylosanthes scabra</name>
    <dbReference type="NCBI Taxonomy" id="79078"/>
    <lineage>
        <taxon>Eukaryota</taxon>
        <taxon>Viridiplantae</taxon>
        <taxon>Streptophyta</taxon>
        <taxon>Embryophyta</taxon>
        <taxon>Tracheophyta</taxon>
        <taxon>Spermatophyta</taxon>
        <taxon>Magnoliopsida</taxon>
        <taxon>eudicotyledons</taxon>
        <taxon>Gunneridae</taxon>
        <taxon>Pentapetalae</taxon>
        <taxon>rosids</taxon>
        <taxon>fabids</taxon>
        <taxon>Fabales</taxon>
        <taxon>Fabaceae</taxon>
        <taxon>Papilionoideae</taxon>
        <taxon>50 kb inversion clade</taxon>
        <taxon>dalbergioids sensu lato</taxon>
        <taxon>Dalbergieae</taxon>
        <taxon>Pterocarpus clade</taxon>
        <taxon>Stylosanthes</taxon>
    </lineage>
</organism>
<comment type="caution">
    <text evidence="2">The sequence shown here is derived from an EMBL/GenBank/DDBJ whole genome shotgun (WGS) entry which is preliminary data.</text>
</comment>
<feature type="compositionally biased region" description="Low complexity" evidence="1">
    <location>
        <begin position="46"/>
        <end position="80"/>
    </location>
</feature>
<evidence type="ECO:0000256" key="1">
    <source>
        <dbReference type="SAM" id="MobiDB-lite"/>
    </source>
</evidence>
<evidence type="ECO:0000313" key="2">
    <source>
        <dbReference type="EMBL" id="MED6163818.1"/>
    </source>
</evidence>
<dbReference type="Proteomes" id="UP001341840">
    <property type="component" value="Unassembled WGS sequence"/>
</dbReference>
<reference evidence="2 3" key="1">
    <citation type="journal article" date="2023" name="Plants (Basel)">
        <title>Bridging the Gap: Combining Genomics and Transcriptomics Approaches to Understand Stylosanthes scabra, an Orphan Legume from the Brazilian Caatinga.</title>
        <authorList>
            <person name="Ferreira-Neto J.R.C."/>
            <person name="da Silva M.D."/>
            <person name="Binneck E."/>
            <person name="de Melo N.F."/>
            <person name="da Silva R.H."/>
            <person name="de Melo A.L.T.M."/>
            <person name="Pandolfi V."/>
            <person name="Bustamante F.O."/>
            <person name="Brasileiro-Vidal A.C."/>
            <person name="Benko-Iseppon A.M."/>
        </authorList>
    </citation>
    <scope>NUCLEOTIDE SEQUENCE [LARGE SCALE GENOMIC DNA]</scope>
    <source>
        <tissue evidence="2">Leaves</tissue>
    </source>
</reference>
<evidence type="ECO:0000313" key="3">
    <source>
        <dbReference type="Proteomes" id="UP001341840"/>
    </source>
</evidence>
<feature type="compositionally biased region" description="Basic and acidic residues" evidence="1">
    <location>
        <begin position="184"/>
        <end position="195"/>
    </location>
</feature>